<dbReference type="EMBL" id="CDMZ01003628">
    <property type="protein sequence ID" value="CEM47062.1"/>
    <property type="molecule type" value="Genomic_DNA"/>
</dbReference>
<accession>A0A0G4HRT4</accession>
<protein>
    <submittedName>
        <fullName evidence="2">Uncharacterized protein</fullName>
    </submittedName>
</protein>
<dbReference type="AlphaFoldDB" id="A0A0G4HRT4"/>
<gene>
    <name evidence="2" type="ORF">Cvel_30781</name>
</gene>
<feature type="chain" id="PRO_5005191896" evidence="1">
    <location>
        <begin position="21"/>
        <end position="424"/>
    </location>
</feature>
<keyword evidence="1" id="KW-0732">Signal</keyword>
<sequence>MVRGGLSTVVSAALVGCAVAFTGTPLKPPSSDTSLSAVKKSSKKFGDLSQFTGDVKGDAEAYRQILYATTGDPKYKKAKKSVGLIKWMKQMDPNEFKLKFIVVPGLLTVAAAGAFVALSNLDLPTLPSTPSPEDAGKFFLTIPAVGTIRAKPLLGDSGAFLPGSEPAPKITSKAEQVAIQKKIKAKITPAAKEAAKKLSLPKPGAKMSGGFVQRFIDASPERKDPGLDLIKDSVSDASKFSAPTQTLNVAGSIDSLLAKANLPSVDLTFSPAVEPAYALWEGGGKSTDPAYPGRAGFDEFKKEQMKIAAKTPTMTYFGESIKGDPRPGLKTYGMPQEYIDRMRKNTQWMKDRGVVFYPGYKEGSINREWTKLIKRSPTVEEQKKFISQHPEYLYNVQIPGMDDAKAIQKIQPKMEPKVWRRVGP</sequence>
<evidence type="ECO:0000313" key="2">
    <source>
        <dbReference type="EMBL" id="CEM47062.1"/>
    </source>
</evidence>
<evidence type="ECO:0000256" key="1">
    <source>
        <dbReference type="SAM" id="SignalP"/>
    </source>
</evidence>
<organism evidence="2">
    <name type="scientific">Chromera velia CCMP2878</name>
    <dbReference type="NCBI Taxonomy" id="1169474"/>
    <lineage>
        <taxon>Eukaryota</taxon>
        <taxon>Sar</taxon>
        <taxon>Alveolata</taxon>
        <taxon>Colpodellida</taxon>
        <taxon>Chromeraceae</taxon>
        <taxon>Chromera</taxon>
    </lineage>
</organism>
<dbReference type="PROSITE" id="PS51257">
    <property type="entry name" value="PROKAR_LIPOPROTEIN"/>
    <property type="match status" value="1"/>
</dbReference>
<name>A0A0G4HRT4_9ALVE</name>
<feature type="signal peptide" evidence="1">
    <location>
        <begin position="1"/>
        <end position="20"/>
    </location>
</feature>
<dbReference type="VEuPathDB" id="CryptoDB:Cvel_30781"/>
<reference evidence="2" key="1">
    <citation type="submission" date="2014-11" db="EMBL/GenBank/DDBJ databases">
        <authorList>
            <person name="Otto D Thomas"/>
            <person name="Naeem Raeece"/>
        </authorList>
    </citation>
    <scope>NUCLEOTIDE SEQUENCE</scope>
</reference>
<proteinExistence type="predicted"/>